<name>M1BQR1_SOLTU</name>
<evidence type="ECO:0000313" key="2">
    <source>
        <dbReference type="Proteomes" id="UP000011115"/>
    </source>
</evidence>
<dbReference type="HOGENOM" id="CLU_2780808_0_0_1"/>
<dbReference type="Gramene" id="PGSC0003DMT400050731">
    <property type="protein sequence ID" value="PGSC0003DMT400050731"/>
    <property type="gene ID" value="PGSC0003DMG400019699"/>
</dbReference>
<dbReference type="AlphaFoldDB" id="M1BQR1"/>
<organism evidence="1 2">
    <name type="scientific">Solanum tuberosum</name>
    <name type="common">Potato</name>
    <dbReference type="NCBI Taxonomy" id="4113"/>
    <lineage>
        <taxon>Eukaryota</taxon>
        <taxon>Viridiplantae</taxon>
        <taxon>Streptophyta</taxon>
        <taxon>Embryophyta</taxon>
        <taxon>Tracheophyta</taxon>
        <taxon>Spermatophyta</taxon>
        <taxon>Magnoliopsida</taxon>
        <taxon>eudicotyledons</taxon>
        <taxon>Gunneridae</taxon>
        <taxon>Pentapetalae</taxon>
        <taxon>asterids</taxon>
        <taxon>lamiids</taxon>
        <taxon>Solanales</taxon>
        <taxon>Solanaceae</taxon>
        <taxon>Solanoideae</taxon>
        <taxon>Solaneae</taxon>
        <taxon>Solanum</taxon>
    </lineage>
</organism>
<sequence>MLVTTKLKEHSLNKMIQRNRLLMQQAELLSSLAMKVDIENTDQSLESAWKILQDFLQQTKDGDTLKFQLPKMNFEPDSRFKKQ</sequence>
<evidence type="ECO:0000313" key="1">
    <source>
        <dbReference type="EnsemblPlants" id="PGSC0003DMT400050731"/>
    </source>
</evidence>
<reference evidence="2" key="1">
    <citation type="journal article" date="2011" name="Nature">
        <title>Genome sequence and analysis of the tuber crop potato.</title>
        <authorList>
            <consortium name="The Potato Genome Sequencing Consortium"/>
        </authorList>
    </citation>
    <scope>NUCLEOTIDE SEQUENCE [LARGE SCALE GENOMIC DNA]</scope>
    <source>
        <strain evidence="2">cv. DM1-3 516 R44</strain>
    </source>
</reference>
<proteinExistence type="predicted"/>
<reference evidence="1" key="2">
    <citation type="submission" date="2015-06" db="UniProtKB">
        <authorList>
            <consortium name="EnsemblPlants"/>
        </authorList>
    </citation>
    <scope>IDENTIFICATION</scope>
    <source>
        <strain evidence="1">DM1-3 516 R44</strain>
    </source>
</reference>
<keyword evidence="2" id="KW-1185">Reference proteome</keyword>
<dbReference type="Proteomes" id="UP000011115">
    <property type="component" value="Unassembled WGS sequence"/>
</dbReference>
<protein>
    <submittedName>
        <fullName evidence="1">Myb-like DNA-binding protein</fullName>
    </submittedName>
</protein>
<dbReference type="EnsemblPlants" id="PGSC0003DMT400050731">
    <property type="protein sequence ID" value="PGSC0003DMT400050731"/>
    <property type="gene ID" value="PGSC0003DMG400019699"/>
</dbReference>
<dbReference type="ExpressionAtlas" id="M1BQR1">
    <property type="expression patterns" value="baseline"/>
</dbReference>
<accession>M1BQR1</accession>